<keyword evidence="5" id="KW-1185">Reference proteome</keyword>
<dbReference type="RefSeq" id="WP_204025561.1">
    <property type="nucleotide sequence ID" value="NZ_BOOW01000018.1"/>
</dbReference>
<proteinExistence type="predicted"/>
<feature type="domain" description="DUF1468" evidence="3">
    <location>
        <begin position="32"/>
        <end position="173"/>
    </location>
</feature>
<feature type="compositionally biased region" description="Low complexity" evidence="1">
    <location>
        <begin position="7"/>
        <end position="16"/>
    </location>
</feature>
<evidence type="ECO:0000256" key="1">
    <source>
        <dbReference type="SAM" id="MobiDB-lite"/>
    </source>
</evidence>
<protein>
    <submittedName>
        <fullName evidence="4">Membrane protein</fullName>
    </submittedName>
</protein>
<dbReference type="Proteomes" id="UP000606172">
    <property type="component" value="Unassembled WGS sequence"/>
</dbReference>
<comment type="caution">
    <text evidence="4">The sequence shown here is derived from an EMBL/GenBank/DDBJ whole genome shotgun (WGS) entry which is preliminary data.</text>
</comment>
<evidence type="ECO:0000259" key="3">
    <source>
        <dbReference type="Pfam" id="PF07331"/>
    </source>
</evidence>
<evidence type="ECO:0000256" key="2">
    <source>
        <dbReference type="SAM" id="Phobius"/>
    </source>
</evidence>
<dbReference type="EMBL" id="BOOW01000018">
    <property type="protein sequence ID" value="GII92612.1"/>
    <property type="molecule type" value="Genomic_DNA"/>
</dbReference>
<evidence type="ECO:0000313" key="5">
    <source>
        <dbReference type="Proteomes" id="UP000606172"/>
    </source>
</evidence>
<keyword evidence="2" id="KW-0812">Transmembrane</keyword>
<dbReference type="AlphaFoldDB" id="A0A919V7Y3"/>
<accession>A0A919V7Y3</accession>
<feature type="transmembrane region" description="Helical" evidence="2">
    <location>
        <begin position="147"/>
        <end position="164"/>
    </location>
</feature>
<name>A0A919V7Y3_9ACTN</name>
<keyword evidence="2" id="KW-0472">Membrane</keyword>
<evidence type="ECO:0000313" key="4">
    <source>
        <dbReference type="EMBL" id="GII92612.1"/>
    </source>
</evidence>
<reference evidence="4" key="1">
    <citation type="submission" date="2021-01" db="EMBL/GenBank/DDBJ databases">
        <title>Whole genome shotgun sequence of Sinosporangium siamense NBRC 109515.</title>
        <authorList>
            <person name="Komaki H."/>
            <person name="Tamura T."/>
        </authorList>
    </citation>
    <scope>NUCLEOTIDE SEQUENCE</scope>
    <source>
        <strain evidence="4">NBRC 109515</strain>
    </source>
</reference>
<feature type="region of interest" description="Disordered" evidence="1">
    <location>
        <begin position="1"/>
        <end position="20"/>
    </location>
</feature>
<dbReference type="Pfam" id="PF07331">
    <property type="entry name" value="TctB"/>
    <property type="match status" value="1"/>
</dbReference>
<dbReference type="InterPro" id="IPR009936">
    <property type="entry name" value="DUF1468"/>
</dbReference>
<sequence length="181" mass="18767">MSVQDQSGGAANSGAAPPTPVTRKWWRPELGFALAVLALGVFVLVDTRNVSATSLTGPGPRFFPMLIGAAVVLIGVFYTIDVLRGGHGDPEEGEDVDSTAPTDWKSLGLVSLVFLGFVLLVTPLGWVIASGLLFFGMATVLGAKHPLRTVAISVILAFGSYFAFAKGLGVTLPAGVLEGLI</sequence>
<keyword evidence="2" id="KW-1133">Transmembrane helix</keyword>
<gene>
    <name evidence="4" type="ORF">Ssi02_28430</name>
</gene>
<feature type="transmembrane region" description="Helical" evidence="2">
    <location>
        <begin position="62"/>
        <end position="80"/>
    </location>
</feature>
<feature type="transmembrane region" description="Helical" evidence="2">
    <location>
        <begin position="109"/>
        <end position="135"/>
    </location>
</feature>
<organism evidence="4 5">
    <name type="scientific">Sinosporangium siamense</name>
    <dbReference type="NCBI Taxonomy" id="1367973"/>
    <lineage>
        <taxon>Bacteria</taxon>
        <taxon>Bacillati</taxon>
        <taxon>Actinomycetota</taxon>
        <taxon>Actinomycetes</taxon>
        <taxon>Streptosporangiales</taxon>
        <taxon>Streptosporangiaceae</taxon>
        <taxon>Sinosporangium</taxon>
    </lineage>
</organism>
<feature type="transmembrane region" description="Helical" evidence="2">
    <location>
        <begin position="30"/>
        <end position="50"/>
    </location>
</feature>